<name>A0A2S2PC89_SCHGA</name>
<keyword evidence="1" id="KW-0812">Transmembrane</keyword>
<dbReference type="AlphaFoldDB" id="A0A2S2PC89"/>
<sequence>MYYCILNYIYIRREAFICNFCNCPTKKKISKPQFISKSLSSKPKHCAQTALYYYVDRYYNCRYMYRVLTGIGIVIVLYFLFDETTDDRRKLFVYHNVPAIFVRLNFTRYGPKLLFRTRFVQRFII</sequence>
<accession>A0A2S2PC89</accession>
<keyword evidence="1" id="KW-1133">Transmembrane helix</keyword>
<keyword evidence="1" id="KW-0472">Membrane</keyword>
<evidence type="ECO:0000313" key="2">
    <source>
        <dbReference type="EMBL" id="MBY27081.1"/>
    </source>
</evidence>
<gene>
    <name evidence="2" type="ORF">g.86974</name>
</gene>
<evidence type="ECO:0000256" key="1">
    <source>
        <dbReference type="SAM" id="Phobius"/>
    </source>
</evidence>
<organism evidence="2">
    <name type="scientific">Schizaphis graminum</name>
    <name type="common">Green bug aphid</name>
    <dbReference type="NCBI Taxonomy" id="13262"/>
    <lineage>
        <taxon>Eukaryota</taxon>
        <taxon>Metazoa</taxon>
        <taxon>Ecdysozoa</taxon>
        <taxon>Arthropoda</taxon>
        <taxon>Hexapoda</taxon>
        <taxon>Insecta</taxon>
        <taxon>Pterygota</taxon>
        <taxon>Neoptera</taxon>
        <taxon>Paraneoptera</taxon>
        <taxon>Hemiptera</taxon>
        <taxon>Sternorrhyncha</taxon>
        <taxon>Aphidomorpha</taxon>
        <taxon>Aphidoidea</taxon>
        <taxon>Aphididae</taxon>
        <taxon>Aphidini</taxon>
        <taxon>Schizaphis</taxon>
    </lineage>
</organism>
<dbReference type="EMBL" id="GGMR01014462">
    <property type="protein sequence ID" value="MBY27081.1"/>
    <property type="molecule type" value="Transcribed_RNA"/>
</dbReference>
<protein>
    <submittedName>
        <fullName evidence="2">Uncharacterized protein</fullName>
    </submittedName>
</protein>
<reference evidence="2" key="1">
    <citation type="submission" date="2018-04" db="EMBL/GenBank/DDBJ databases">
        <title>Transcriptome of Schizaphis graminum biotype I.</title>
        <authorList>
            <person name="Scully E.D."/>
            <person name="Geib S.M."/>
            <person name="Palmer N.A."/>
            <person name="Koch K."/>
            <person name="Bradshaw J."/>
            <person name="Heng-Moss T."/>
            <person name="Sarath G."/>
        </authorList>
    </citation>
    <scope>NUCLEOTIDE SEQUENCE</scope>
</reference>
<feature type="transmembrane region" description="Helical" evidence="1">
    <location>
        <begin position="63"/>
        <end position="81"/>
    </location>
</feature>
<proteinExistence type="predicted"/>